<sequence length="1103" mass="126197">MNKADNYDLLIIKVNTFIRKYYFNNLLRGLIFLGAGLFSLYLFVTLAEYFGNFNTTLRSVLFYLFIIINLVLLIWLVIPSLLAWLRIGQTLTYDEAAVIIGRHFGNVNDKLLNTLQLKRQALADPEKRALLEAGIDQKVNELSPISFPSAVNLKENRRYLKWALIPLGIICILALAAPSILTDSTERLLKHDKYFAPVAPFTFVIINTPLTAVQGDDLTLDLKLEGNNLPAEVYIRNGDNTFKLEKTAVNRFKYDFKNLQRDVNFTLSANGYNSQDYQLKVNARPTLVSFDATLQYPAYLHKQRELIPNAGDLTVPAGTIVKWHIKTQNTSVLTFKVDDVLNELKPTQGGTFVYQQKITQNTTYKLSAANQFVKHNTDSSAYNVTVIADQSPLITAEQKQDSISSKALYFNGTVQDDHGFTSLTFNYRTGNKTYHLPVKADLSRNQAGFFFFWDMKQVKLPEGRQVSYYFEVADNDAVTGPKRARTPEQTLNIPDAKQLNEQLEAGTKSVADKTQSAIKLAAQIERESQRLNRQLLEKNSLSFEEKKQVEQLLQKRMELNNLVKDIQEENRKNQYNRQENQQQSAELQQKQQQIADLFNNVLDPKTQELLKKLQDMLEKGDKDDARDELNKMQQDNRSLKKELDRVLELYKKLAFDQKVEQNINKLNKLANEQQKLAEQTQQQKQDKQALLQQQQKLKDEFSDVKKSLDELKKENDGLGEKMNLDNQKQESDAVDQQMDQSKQSIQKNDRQKAAKSQQQAAQKMQRMAGKMQQQQQDGEESENAINAAQLRELLKNLVNSSFQQEKLMLSLRGINPADPGYNKLAQQQKDIKDNLKTAQDSLYALSKRVPQIQSAVNKEVGAINDNIDKALSLMGERRSGEANRSQQFAMTAMNNLALLLSEALEQLQNAQNRQGGGKGKKQQSVSQLAKMQQQLNQNMQKARQQMQRQGNQGKSAQGESGMSEQLARMARQQQQIRQALEQLNREQSKDGKSGLGDLDKISKEMEQTENDIVNRRITEETVKRQQQIQTRLLDAEKAEQQREQDNRRQSNAGNNFPPGYIKALQNYQQQKNKQTEQLRTVSPAFNIYYKSKIQAYFEQINGK</sequence>
<organism evidence="3 4">
    <name type="scientific">Mucilaginibacter roseus</name>
    <dbReference type="NCBI Taxonomy" id="1528868"/>
    <lineage>
        <taxon>Bacteria</taxon>
        <taxon>Pseudomonadati</taxon>
        <taxon>Bacteroidota</taxon>
        <taxon>Sphingobacteriia</taxon>
        <taxon>Sphingobacteriales</taxon>
        <taxon>Sphingobacteriaceae</taxon>
        <taxon>Mucilaginibacter</taxon>
    </lineage>
</organism>
<keyword evidence="4" id="KW-1185">Reference proteome</keyword>
<feature type="compositionally biased region" description="Polar residues" evidence="1">
    <location>
        <begin position="946"/>
        <end position="963"/>
    </location>
</feature>
<evidence type="ECO:0000313" key="4">
    <source>
        <dbReference type="Proteomes" id="UP001199919"/>
    </source>
</evidence>
<evidence type="ECO:0000256" key="1">
    <source>
        <dbReference type="SAM" id="MobiDB-lite"/>
    </source>
</evidence>
<reference evidence="3 4" key="1">
    <citation type="submission" date="2021-12" db="EMBL/GenBank/DDBJ databases">
        <title>Mucilaginibacter roseus genome.</title>
        <authorList>
            <person name="Ferreira J.R."/>
            <person name="Newman J.D."/>
        </authorList>
    </citation>
    <scope>NUCLEOTIDE SEQUENCE [LARGE SCALE GENOMIC DNA]</scope>
    <source>
        <strain evidence="3 4">LMG 28454</strain>
    </source>
</reference>
<feature type="transmembrane region" description="Helical" evidence="2">
    <location>
        <begin position="62"/>
        <end position="85"/>
    </location>
</feature>
<accession>A0ABS8U324</accession>
<dbReference type="EMBL" id="JAJPWV010000003">
    <property type="protein sequence ID" value="MCD8741514.1"/>
    <property type="molecule type" value="Genomic_DNA"/>
</dbReference>
<keyword evidence="2" id="KW-0472">Membrane</keyword>
<feature type="region of interest" description="Disordered" evidence="1">
    <location>
        <begin position="1036"/>
        <end position="1060"/>
    </location>
</feature>
<feature type="transmembrane region" description="Helical" evidence="2">
    <location>
        <begin position="162"/>
        <end position="181"/>
    </location>
</feature>
<protein>
    <recommendedName>
        <fullName evidence="5">DUF4175 family protein</fullName>
    </recommendedName>
</protein>
<dbReference type="Proteomes" id="UP001199919">
    <property type="component" value="Unassembled WGS sequence"/>
</dbReference>
<keyword evidence="2" id="KW-0812">Transmembrane</keyword>
<feature type="compositionally biased region" description="Basic and acidic residues" evidence="1">
    <location>
        <begin position="983"/>
        <end position="1012"/>
    </location>
</feature>
<feature type="compositionally biased region" description="Low complexity" evidence="1">
    <location>
        <begin position="927"/>
        <end position="945"/>
    </location>
</feature>
<evidence type="ECO:0000313" key="3">
    <source>
        <dbReference type="EMBL" id="MCD8741514.1"/>
    </source>
</evidence>
<feature type="transmembrane region" description="Helical" evidence="2">
    <location>
        <begin position="29"/>
        <end position="50"/>
    </location>
</feature>
<dbReference type="RefSeq" id="WP_232178014.1">
    <property type="nucleotide sequence ID" value="NZ_JAJPWV010000003.1"/>
</dbReference>
<name>A0ABS8U324_9SPHI</name>
<feature type="compositionally biased region" description="Basic and acidic residues" evidence="1">
    <location>
        <begin position="713"/>
        <end position="731"/>
    </location>
</feature>
<proteinExistence type="predicted"/>
<feature type="compositionally biased region" description="Low complexity" evidence="1">
    <location>
        <begin position="754"/>
        <end position="776"/>
    </location>
</feature>
<comment type="caution">
    <text evidence="3">The sequence shown here is derived from an EMBL/GenBank/DDBJ whole genome shotgun (WGS) entry which is preliminary data.</text>
</comment>
<feature type="compositionally biased region" description="Low complexity" evidence="1">
    <location>
        <begin position="965"/>
        <end position="982"/>
    </location>
</feature>
<gene>
    <name evidence="3" type="ORF">LT679_12940</name>
</gene>
<feature type="region of interest" description="Disordered" evidence="1">
    <location>
        <begin position="910"/>
        <end position="1012"/>
    </location>
</feature>
<feature type="compositionally biased region" description="Basic and acidic residues" evidence="1">
    <location>
        <begin position="1036"/>
        <end position="1048"/>
    </location>
</feature>
<evidence type="ECO:0008006" key="5">
    <source>
        <dbReference type="Google" id="ProtNLM"/>
    </source>
</evidence>
<feature type="region of interest" description="Disordered" evidence="1">
    <location>
        <begin position="713"/>
        <end position="782"/>
    </location>
</feature>
<evidence type="ECO:0000256" key="2">
    <source>
        <dbReference type="SAM" id="Phobius"/>
    </source>
</evidence>
<feature type="compositionally biased region" description="Polar residues" evidence="1">
    <location>
        <begin position="737"/>
        <end position="746"/>
    </location>
</feature>
<keyword evidence="2" id="KW-1133">Transmembrane helix</keyword>